<dbReference type="PROSITE" id="PS50109">
    <property type="entry name" value="HIS_KIN"/>
    <property type="match status" value="1"/>
</dbReference>
<dbReference type="PANTHER" id="PTHR43065:SF23">
    <property type="entry name" value="SENSOR HISTIDINE KINASE PDTAS"/>
    <property type="match status" value="1"/>
</dbReference>
<organism evidence="2 3">
    <name type="scientific">Paraburkholderia bengalensis</name>
    <dbReference type="NCBI Taxonomy" id="2747562"/>
    <lineage>
        <taxon>Bacteria</taxon>
        <taxon>Pseudomonadati</taxon>
        <taxon>Pseudomonadota</taxon>
        <taxon>Betaproteobacteria</taxon>
        <taxon>Burkholderiales</taxon>
        <taxon>Burkholderiaceae</taxon>
        <taxon>Paraburkholderia</taxon>
    </lineage>
</organism>
<accession>A0ABU8J3V1</accession>
<dbReference type="InterPro" id="IPR003594">
    <property type="entry name" value="HATPase_dom"/>
</dbReference>
<dbReference type="InterPro" id="IPR029016">
    <property type="entry name" value="GAF-like_dom_sf"/>
</dbReference>
<dbReference type="InterPro" id="IPR036890">
    <property type="entry name" value="HATPase_C_sf"/>
</dbReference>
<gene>
    <name evidence="2" type="ORF">H3V53_35965</name>
</gene>
<dbReference type="InterPro" id="IPR003018">
    <property type="entry name" value="GAF"/>
</dbReference>
<proteinExistence type="predicted"/>
<dbReference type="SUPFAM" id="SSF55781">
    <property type="entry name" value="GAF domain-like"/>
    <property type="match status" value="1"/>
</dbReference>
<evidence type="ECO:0000259" key="1">
    <source>
        <dbReference type="PROSITE" id="PS50109"/>
    </source>
</evidence>
<dbReference type="Gene3D" id="3.30.450.40">
    <property type="match status" value="1"/>
</dbReference>
<evidence type="ECO:0000313" key="3">
    <source>
        <dbReference type="Proteomes" id="UP001386437"/>
    </source>
</evidence>
<feature type="domain" description="Histidine kinase" evidence="1">
    <location>
        <begin position="208"/>
        <end position="401"/>
    </location>
</feature>
<dbReference type="Proteomes" id="UP001386437">
    <property type="component" value="Unassembled WGS sequence"/>
</dbReference>
<dbReference type="SUPFAM" id="SSF55874">
    <property type="entry name" value="ATPase domain of HSP90 chaperone/DNA topoisomerase II/histidine kinase"/>
    <property type="match status" value="1"/>
</dbReference>
<evidence type="ECO:0000313" key="2">
    <source>
        <dbReference type="EMBL" id="MEI6002330.1"/>
    </source>
</evidence>
<dbReference type="Gene3D" id="3.30.565.10">
    <property type="entry name" value="Histidine kinase-like ATPase, C-terminal domain"/>
    <property type="match status" value="1"/>
</dbReference>
<dbReference type="EMBL" id="JACFYJ010000106">
    <property type="protein sequence ID" value="MEI6002330.1"/>
    <property type="molecule type" value="Genomic_DNA"/>
</dbReference>
<dbReference type="Pfam" id="PF07568">
    <property type="entry name" value="HisKA_2"/>
    <property type="match status" value="1"/>
</dbReference>
<comment type="caution">
    <text evidence="2">The sequence shown here is derived from an EMBL/GenBank/DDBJ whole genome shotgun (WGS) entry which is preliminary data.</text>
</comment>
<dbReference type="Pfam" id="PF02518">
    <property type="entry name" value="HATPase_c"/>
    <property type="match status" value="1"/>
</dbReference>
<name>A0ABU8J3V1_9BURK</name>
<keyword evidence="3" id="KW-1185">Reference proteome</keyword>
<reference evidence="2 3" key="1">
    <citation type="journal article" date="2022" name="Arch. Microbiol.">
        <title>Paraburkholderia bengalensis sp. nov. isolated from roots of Oryza sativa, IR64.</title>
        <authorList>
            <person name="Nag P."/>
            <person name="Mondal N."/>
            <person name="Sarkar J."/>
            <person name="Das S."/>
        </authorList>
    </citation>
    <scope>NUCLEOTIDE SEQUENCE [LARGE SCALE GENOMIC DNA]</scope>
    <source>
        <strain evidence="2 3">IR64_4_BI</strain>
    </source>
</reference>
<sequence length="407" mass="44048">MSSAHEATLAASMSRIVVDPADTVLLSDVLRQWQLFAHMIEATLGDVSLQQLLDGATRAAAMGCSAPMAKVLELDKADNTLILKSQYGMSPDAMGQPAGKAEEGNPPGEAIRNVAPVIDVDVRRRPPHLLPKLLKDHHVVTSVSLPLVNDEGAYGILEIDFPEPTEVGAFHTSFLAAVAAALAEGIEKIRARASLIVERDAKAVLLREQQHRIRNNFQSIIAMVQRTALRARDEKDRKGLRDIERRVFAMASLYDHLLGLSEQAERADLGRYLSAMAASFDDFYELTANGIALKIELQFGIVLNLDTCTTIGTIVNELVANSVEHAFGGERGVITVSLVRSGPNLVVSVADDGHGLPSATLDESTGLRTVRLMVGSIGGQLDWRTAPQRGVEWSLVFSESPLLRPGR</sequence>
<dbReference type="Pfam" id="PF13185">
    <property type="entry name" value="GAF_2"/>
    <property type="match status" value="1"/>
</dbReference>
<protein>
    <submittedName>
        <fullName evidence="2">GAF domain-containing protein</fullName>
    </submittedName>
</protein>
<dbReference type="RefSeq" id="WP_336601969.1">
    <property type="nucleotide sequence ID" value="NZ_JACFYJ010000106.1"/>
</dbReference>
<dbReference type="PANTHER" id="PTHR43065">
    <property type="entry name" value="SENSOR HISTIDINE KINASE"/>
    <property type="match status" value="1"/>
</dbReference>
<dbReference type="InterPro" id="IPR011495">
    <property type="entry name" value="Sig_transdc_His_kin_sub2_dim/P"/>
</dbReference>
<dbReference type="InterPro" id="IPR005467">
    <property type="entry name" value="His_kinase_dom"/>
</dbReference>